<protein>
    <submittedName>
        <fullName evidence="2">Uncharacterized protein</fullName>
    </submittedName>
</protein>
<gene>
    <name evidence="2" type="ORF">Ssi02_20620</name>
</gene>
<sequence length="98" mass="10685">MASTRCGATPGPATWPPAGRRRAADLKRRVAVVFRSYFEEVTTAALTGRADDRVNCQVPYGPTMGAFKRFAENTPSADRHKRHVDTVAESLMTEATSS</sequence>
<reference evidence="2" key="1">
    <citation type="submission" date="2021-01" db="EMBL/GenBank/DDBJ databases">
        <title>Whole genome shotgun sequence of Sinosporangium siamense NBRC 109515.</title>
        <authorList>
            <person name="Komaki H."/>
            <person name="Tamura T."/>
        </authorList>
    </citation>
    <scope>NUCLEOTIDE SEQUENCE</scope>
    <source>
        <strain evidence="2">NBRC 109515</strain>
    </source>
</reference>
<evidence type="ECO:0000313" key="2">
    <source>
        <dbReference type="EMBL" id="GII91831.1"/>
    </source>
</evidence>
<comment type="caution">
    <text evidence="2">The sequence shown here is derived from an EMBL/GenBank/DDBJ whole genome shotgun (WGS) entry which is preliminary data.</text>
</comment>
<evidence type="ECO:0000313" key="3">
    <source>
        <dbReference type="Proteomes" id="UP000606172"/>
    </source>
</evidence>
<feature type="compositionally biased region" description="Low complexity" evidence="1">
    <location>
        <begin position="7"/>
        <end position="18"/>
    </location>
</feature>
<dbReference type="EMBL" id="BOOW01000012">
    <property type="protein sequence ID" value="GII91831.1"/>
    <property type="molecule type" value="Genomic_DNA"/>
</dbReference>
<evidence type="ECO:0000256" key="1">
    <source>
        <dbReference type="SAM" id="MobiDB-lite"/>
    </source>
</evidence>
<dbReference type="Proteomes" id="UP000606172">
    <property type="component" value="Unassembled WGS sequence"/>
</dbReference>
<dbReference type="AlphaFoldDB" id="A0A919V6B1"/>
<accession>A0A919V6B1</accession>
<feature type="region of interest" description="Disordered" evidence="1">
    <location>
        <begin position="1"/>
        <end position="22"/>
    </location>
</feature>
<keyword evidence="3" id="KW-1185">Reference proteome</keyword>
<proteinExistence type="predicted"/>
<name>A0A919V6B1_9ACTN</name>
<organism evidence="2 3">
    <name type="scientific">Sinosporangium siamense</name>
    <dbReference type="NCBI Taxonomy" id="1367973"/>
    <lineage>
        <taxon>Bacteria</taxon>
        <taxon>Bacillati</taxon>
        <taxon>Actinomycetota</taxon>
        <taxon>Actinomycetes</taxon>
        <taxon>Streptosporangiales</taxon>
        <taxon>Streptosporangiaceae</taxon>
        <taxon>Sinosporangium</taxon>
    </lineage>
</organism>